<protein>
    <recommendedName>
        <fullName evidence="4">PH domain-containing protein</fullName>
    </recommendedName>
</protein>
<dbReference type="Proteomes" id="UP000663852">
    <property type="component" value="Unassembled WGS sequence"/>
</dbReference>
<dbReference type="CDD" id="cd00821">
    <property type="entry name" value="PH"/>
    <property type="match status" value="1"/>
</dbReference>
<comment type="subcellular location">
    <subcellularLocation>
        <location evidence="1">Membrane</location>
    </subcellularLocation>
</comment>
<reference evidence="6" key="1">
    <citation type="submission" date="2021-02" db="EMBL/GenBank/DDBJ databases">
        <authorList>
            <person name="Nowell W R."/>
        </authorList>
    </citation>
    <scope>NUCLEOTIDE SEQUENCE</scope>
</reference>
<organism evidence="6 7">
    <name type="scientific">Adineta ricciae</name>
    <name type="common">Rotifer</name>
    <dbReference type="NCBI Taxonomy" id="249248"/>
    <lineage>
        <taxon>Eukaryota</taxon>
        <taxon>Metazoa</taxon>
        <taxon>Spiralia</taxon>
        <taxon>Gnathifera</taxon>
        <taxon>Rotifera</taxon>
        <taxon>Eurotatoria</taxon>
        <taxon>Bdelloidea</taxon>
        <taxon>Adinetida</taxon>
        <taxon>Adinetidae</taxon>
        <taxon>Adineta</taxon>
    </lineage>
</organism>
<proteinExistence type="predicted"/>
<evidence type="ECO:0000313" key="6">
    <source>
        <dbReference type="EMBL" id="CAF1463469.1"/>
    </source>
</evidence>
<keyword evidence="7" id="KW-1185">Reference proteome</keyword>
<dbReference type="Gene3D" id="2.30.29.30">
    <property type="entry name" value="Pleckstrin-homology domain (PH domain)/Phosphotyrosine-binding domain (PTB)"/>
    <property type="match status" value="1"/>
</dbReference>
<evidence type="ECO:0000256" key="2">
    <source>
        <dbReference type="ARBA" id="ARBA00023136"/>
    </source>
</evidence>
<feature type="region of interest" description="Disordered" evidence="3">
    <location>
        <begin position="244"/>
        <end position="320"/>
    </location>
</feature>
<evidence type="ECO:0000259" key="4">
    <source>
        <dbReference type="PROSITE" id="PS50003"/>
    </source>
</evidence>
<dbReference type="InterPro" id="IPR011993">
    <property type="entry name" value="PH-like_dom_sf"/>
</dbReference>
<feature type="compositionally biased region" description="Acidic residues" evidence="3">
    <location>
        <begin position="251"/>
        <end position="263"/>
    </location>
</feature>
<dbReference type="PANTHER" id="PTHR14309">
    <property type="entry name" value="EXPRESSED PROTEIN"/>
    <property type="match status" value="1"/>
</dbReference>
<name>A0A815QHU5_ADIRI</name>
<accession>A0A815QHU5</accession>
<dbReference type="PROSITE" id="PS50003">
    <property type="entry name" value="PH_DOMAIN"/>
    <property type="match status" value="1"/>
</dbReference>
<evidence type="ECO:0000313" key="7">
    <source>
        <dbReference type="Proteomes" id="UP000663828"/>
    </source>
</evidence>
<feature type="domain" description="PH" evidence="4">
    <location>
        <begin position="2"/>
        <end position="119"/>
    </location>
</feature>
<dbReference type="OrthoDB" id="5914923at2759"/>
<dbReference type="EMBL" id="CAJNOR010003961">
    <property type="protein sequence ID" value="CAF1463469.1"/>
    <property type="molecule type" value="Genomic_DNA"/>
</dbReference>
<feature type="compositionally biased region" description="Acidic residues" evidence="3">
    <location>
        <begin position="294"/>
        <end position="320"/>
    </location>
</feature>
<evidence type="ECO:0000256" key="1">
    <source>
        <dbReference type="ARBA" id="ARBA00004370"/>
    </source>
</evidence>
<dbReference type="PANTHER" id="PTHR14309:SF12">
    <property type="entry name" value="PH DOMAIN-CONTAINING PROTEIN"/>
    <property type="match status" value="1"/>
</dbReference>
<dbReference type="SUPFAM" id="SSF50729">
    <property type="entry name" value="PH domain-like"/>
    <property type="match status" value="1"/>
</dbReference>
<dbReference type="Proteomes" id="UP000663828">
    <property type="component" value="Unassembled WGS sequence"/>
</dbReference>
<dbReference type="AlphaFoldDB" id="A0A815QHU5"/>
<dbReference type="InterPro" id="IPR001849">
    <property type="entry name" value="PH_domain"/>
</dbReference>
<gene>
    <name evidence="5" type="ORF">EDS130_LOCUS23935</name>
    <name evidence="6" type="ORF">XAT740_LOCUS37567</name>
</gene>
<comment type="caution">
    <text evidence="6">The sequence shown here is derived from an EMBL/GenBank/DDBJ whole genome shotgun (WGS) entry which is preliminary data.</text>
</comment>
<dbReference type="EMBL" id="CAJNOJ010000133">
    <property type="protein sequence ID" value="CAF1175453.1"/>
    <property type="molecule type" value="Genomic_DNA"/>
</dbReference>
<sequence>MTEVKRGTLKFYHRGLLNKRWKEYRFILYDSSLLTWYADIKHKKPDGMVLLKDVERFICVGPYTRFLPDFPHLEHEYDQIALIAFPMSIKDRDRDIVWLLCEDVEDLNSWMKAIIQTLPSHTLRMERLTQPTSPSIDNASPVTSGLTSPEVTSSEPLVFQASEVAIPLAAGFIGSRLQGNAMNSKECPLKKAGYDYGDTLWGTGEELFMTAVYLEADVPGFAAIGGNGCYSNHMDLIRNEDDEESLKYTEDNVDESADAEEATYEVSENGDNNDEEESNHRENESEESSASSGDENDDVEDEIISQIEEDLQMIDSDSVE</sequence>
<evidence type="ECO:0000256" key="3">
    <source>
        <dbReference type="SAM" id="MobiDB-lite"/>
    </source>
</evidence>
<dbReference type="GO" id="GO:0045595">
    <property type="term" value="P:regulation of cell differentiation"/>
    <property type="evidence" value="ECO:0007669"/>
    <property type="project" value="TreeGrafter"/>
</dbReference>
<evidence type="ECO:0000313" key="5">
    <source>
        <dbReference type="EMBL" id="CAF1175453.1"/>
    </source>
</evidence>
<dbReference type="SMART" id="SM00233">
    <property type="entry name" value="PH"/>
    <property type="match status" value="1"/>
</dbReference>
<dbReference type="GO" id="GO:0016020">
    <property type="term" value="C:membrane"/>
    <property type="evidence" value="ECO:0007669"/>
    <property type="project" value="UniProtKB-SubCell"/>
</dbReference>
<dbReference type="Pfam" id="PF00169">
    <property type="entry name" value="PH"/>
    <property type="match status" value="1"/>
</dbReference>
<keyword evidence="2" id="KW-0472">Membrane</keyword>
<dbReference type="InterPro" id="IPR039680">
    <property type="entry name" value="PLEKHB1/2"/>
</dbReference>